<dbReference type="InterPro" id="IPR013762">
    <property type="entry name" value="Integrase-like_cat_sf"/>
</dbReference>
<keyword evidence="3 5" id="KW-0238">DNA-binding</keyword>
<dbReference type="Gene3D" id="1.10.443.10">
    <property type="entry name" value="Intergrase catalytic core"/>
    <property type="match status" value="1"/>
</dbReference>
<evidence type="ECO:0000313" key="9">
    <source>
        <dbReference type="Proteomes" id="UP000606003"/>
    </source>
</evidence>
<dbReference type="InterPro" id="IPR010998">
    <property type="entry name" value="Integrase_recombinase_N"/>
</dbReference>
<dbReference type="InterPro" id="IPR044068">
    <property type="entry name" value="CB"/>
</dbReference>
<dbReference type="EMBL" id="JACXAC010000003">
    <property type="protein sequence ID" value="MBD2722205.1"/>
    <property type="molecule type" value="Genomic_DNA"/>
</dbReference>
<sequence>MVSITFFLKEPRQDRPTPLIARLAFQGQKVKVYVGLKVEPRKWIQAAQQFQTRGNNQAGRLNDMLAAMRTRLENYYLDAIAAGTLPTAEQLRQAIEPELTPAEAPAPPLAAEVEPEAPAGPGLLAAYLAWDVALQHQVRPATRASNATTYKHICHFQERSGYRVDFDTMTPVFAAQFCTYLLNEVGLTDNSLAKILTRLKAFLRYAHEHGLTERADFRFIKWKRREPDILTLTLAELRDVEQLDLTDYPGLANARDLFLLACYTGLRYSDLVSLRPEHLQGERLRLRTLKTRELVTIPLRPEARCLLASWFAGTLYKVSNVGLNVALKEVGQRAGLNAVVERVRYRGALRQTETFRKWQLISCHTARRTFVTLALEQKIRPEVVMKVTGHSSWATFRRYVSISERTVEQEFAAVYGASESPEG</sequence>
<evidence type="ECO:0000256" key="2">
    <source>
        <dbReference type="ARBA" id="ARBA00022908"/>
    </source>
</evidence>
<dbReference type="PANTHER" id="PTHR30349:SF64">
    <property type="entry name" value="PROPHAGE INTEGRASE INTD-RELATED"/>
    <property type="match status" value="1"/>
</dbReference>
<dbReference type="Gene3D" id="1.10.150.130">
    <property type="match status" value="1"/>
</dbReference>
<name>A0ABR8JQG4_9BACT</name>
<dbReference type="Pfam" id="PF17293">
    <property type="entry name" value="Arm-DNA-bind_5"/>
    <property type="match status" value="1"/>
</dbReference>
<dbReference type="InterPro" id="IPR011010">
    <property type="entry name" value="DNA_brk_join_enz"/>
</dbReference>
<dbReference type="InterPro" id="IPR025269">
    <property type="entry name" value="SAM-like_dom"/>
</dbReference>
<evidence type="ECO:0000259" key="7">
    <source>
        <dbReference type="PROSITE" id="PS51900"/>
    </source>
</evidence>
<proteinExistence type="inferred from homology"/>
<dbReference type="Proteomes" id="UP000606003">
    <property type="component" value="Unassembled WGS sequence"/>
</dbReference>
<keyword evidence="9" id="KW-1185">Reference proteome</keyword>
<dbReference type="Pfam" id="PF13102">
    <property type="entry name" value="Phage_int_SAM_5"/>
    <property type="match status" value="1"/>
</dbReference>
<dbReference type="InterPro" id="IPR002104">
    <property type="entry name" value="Integrase_catalytic"/>
</dbReference>
<dbReference type="CDD" id="cd01185">
    <property type="entry name" value="INTN1_C_like"/>
    <property type="match status" value="1"/>
</dbReference>
<feature type="domain" description="Tyr recombinase" evidence="6">
    <location>
        <begin position="225"/>
        <end position="412"/>
    </location>
</feature>
<evidence type="ECO:0000256" key="4">
    <source>
        <dbReference type="ARBA" id="ARBA00023172"/>
    </source>
</evidence>
<dbReference type="RefSeq" id="WP_190923504.1">
    <property type="nucleotide sequence ID" value="NZ_JACXAC010000003.1"/>
</dbReference>
<comment type="similarity">
    <text evidence="1">Belongs to the 'phage' integrase family.</text>
</comment>
<evidence type="ECO:0000259" key="6">
    <source>
        <dbReference type="PROSITE" id="PS51898"/>
    </source>
</evidence>
<evidence type="ECO:0000256" key="3">
    <source>
        <dbReference type="ARBA" id="ARBA00023125"/>
    </source>
</evidence>
<evidence type="ECO:0000256" key="5">
    <source>
        <dbReference type="PROSITE-ProRule" id="PRU01248"/>
    </source>
</evidence>
<dbReference type="InterPro" id="IPR035386">
    <property type="entry name" value="Arm-DNA-bind_5"/>
</dbReference>
<protein>
    <submittedName>
        <fullName evidence="8">Site-specific integrase</fullName>
    </submittedName>
</protein>
<accession>A0ABR8JQG4</accession>
<reference evidence="8 9" key="1">
    <citation type="submission" date="2020-09" db="EMBL/GenBank/DDBJ databases">
        <authorList>
            <person name="Kim M.K."/>
        </authorList>
    </citation>
    <scope>NUCLEOTIDE SEQUENCE [LARGE SCALE GENOMIC DNA]</scope>
    <source>
        <strain evidence="8 9">BT189</strain>
    </source>
</reference>
<evidence type="ECO:0000313" key="8">
    <source>
        <dbReference type="EMBL" id="MBD2722205.1"/>
    </source>
</evidence>
<feature type="domain" description="Core-binding (CB)" evidence="7">
    <location>
        <begin position="118"/>
        <end position="207"/>
    </location>
</feature>
<keyword evidence="2" id="KW-0229">DNA integration</keyword>
<gene>
    <name evidence="8" type="ORF">IC234_08700</name>
</gene>
<dbReference type="SUPFAM" id="SSF56349">
    <property type="entry name" value="DNA breaking-rejoining enzymes"/>
    <property type="match status" value="1"/>
</dbReference>
<comment type="caution">
    <text evidence="8">The sequence shown here is derived from an EMBL/GenBank/DDBJ whole genome shotgun (WGS) entry which is preliminary data.</text>
</comment>
<organism evidence="8 9">
    <name type="scientific">Hymenobacter armeniacus</name>
    <dbReference type="NCBI Taxonomy" id="2771358"/>
    <lineage>
        <taxon>Bacteria</taxon>
        <taxon>Pseudomonadati</taxon>
        <taxon>Bacteroidota</taxon>
        <taxon>Cytophagia</taxon>
        <taxon>Cytophagales</taxon>
        <taxon>Hymenobacteraceae</taxon>
        <taxon>Hymenobacter</taxon>
    </lineage>
</organism>
<dbReference type="InterPro" id="IPR050090">
    <property type="entry name" value="Tyrosine_recombinase_XerCD"/>
</dbReference>
<dbReference type="PROSITE" id="PS51900">
    <property type="entry name" value="CB"/>
    <property type="match status" value="1"/>
</dbReference>
<evidence type="ECO:0000256" key="1">
    <source>
        <dbReference type="ARBA" id="ARBA00008857"/>
    </source>
</evidence>
<keyword evidence="4" id="KW-0233">DNA recombination</keyword>
<dbReference type="PANTHER" id="PTHR30349">
    <property type="entry name" value="PHAGE INTEGRASE-RELATED"/>
    <property type="match status" value="1"/>
</dbReference>
<dbReference type="PROSITE" id="PS51898">
    <property type="entry name" value="TYR_RECOMBINASE"/>
    <property type="match status" value="1"/>
</dbReference>
<dbReference type="Pfam" id="PF00589">
    <property type="entry name" value="Phage_integrase"/>
    <property type="match status" value="1"/>
</dbReference>